<accession>A0AAI9K6E7</accession>
<dbReference type="AlphaFoldDB" id="A0AAI9K6E7"/>
<sequence length="73" mass="8150">MSEWRKYEKIWTCYKTEYCLAWSAASDGRGVLLLHVACGTRGICQNKGAGWHVHCDTVRGGVLGAVYKGQEED</sequence>
<comment type="caution">
    <text evidence="1">The sequence shown here is derived from an EMBL/GenBank/DDBJ whole genome shotgun (WGS) entry which is preliminary data.</text>
</comment>
<dbReference type="EMBL" id="BLYL01000015">
    <property type="protein sequence ID" value="GFO95241.1"/>
    <property type="molecule type" value="Genomic_DNA"/>
</dbReference>
<proteinExistence type="predicted"/>
<gene>
    <name evidence="1" type="ORF">COEU31_22870</name>
</gene>
<protein>
    <submittedName>
        <fullName evidence="1">Uncharacterized protein</fullName>
    </submittedName>
</protein>
<dbReference type="Proteomes" id="UP000660047">
    <property type="component" value="Unassembled WGS sequence"/>
</dbReference>
<reference evidence="1" key="1">
    <citation type="submission" date="2020-06" db="EMBL/GenBank/DDBJ databases">
        <title>Characterization of fructooligosaccharide metabolism and fructooligosaccharide-degrading enzymes in human commensal butyrate producers.</title>
        <authorList>
            <person name="Tanno H."/>
            <person name="Fujii T."/>
            <person name="Hirano K."/>
            <person name="Maeno S."/>
            <person name="Tonozuka T."/>
            <person name="Sakamoto M."/>
            <person name="Ohkuma M."/>
            <person name="Tochio T."/>
            <person name="Endo A."/>
        </authorList>
    </citation>
    <scope>NUCLEOTIDE SEQUENCE</scope>
    <source>
        <strain evidence="1">JCM 31265</strain>
    </source>
</reference>
<evidence type="ECO:0000313" key="2">
    <source>
        <dbReference type="Proteomes" id="UP000660047"/>
    </source>
</evidence>
<evidence type="ECO:0000313" key="1">
    <source>
        <dbReference type="EMBL" id="GFO95241.1"/>
    </source>
</evidence>
<name>A0AAI9K6E7_9FIRM</name>
<organism evidence="1 2">
    <name type="scientific">Coprococcus eutactus</name>
    <dbReference type="NCBI Taxonomy" id="33043"/>
    <lineage>
        <taxon>Bacteria</taxon>
        <taxon>Bacillati</taxon>
        <taxon>Bacillota</taxon>
        <taxon>Clostridia</taxon>
        <taxon>Lachnospirales</taxon>
        <taxon>Lachnospiraceae</taxon>
        <taxon>Coprococcus</taxon>
    </lineage>
</organism>